<protein>
    <submittedName>
        <fullName evidence="5">U5 snRNP complex subunit</fullName>
    </submittedName>
</protein>
<dbReference type="InterPro" id="IPR052234">
    <property type="entry name" value="U5_snRNP_Component"/>
</dbReference>
<name>A0A9P6JWL3_9AGAR</name>
<feature type="repeat" description="WD" evidence="3">
    <location>
        <begin position="59"/>
        <end position="90"/>
    </location>
</feature>
<keyword evidence="6" id="KW-1185">Reference proteome</keyword>
<comment type="caution">
    <text evidence="5">The sequence shown here is derived from an EMBL/GenBank/DDBJ whole genome shotgun (WGS) entry which is preliminary data.</text>
</comment>
<dbReference type="SMART" id="SM00320">
    <property type="entry name" value="WD40"/>
    <property type="match status" value="7"/>
</dbReference>
<feature type="repeat" description="WD" evidence="3">
    <location>
        <begin position="330"/>
        <end position="369"/>
    </location>
</feature>
<feature type="repeat" description="WD" evidence="3">
    <location>
        <begin position="145"/>
        <end position="181"/>
    </location>
</feature>
<dbReference type="InterPro" id="IPR001680">
    <property type="entry name" value="WD40_rpt"/>
</dbReference>
<sequence>MSKRSASPQPGGALIKKARATPPPSNQIAISSSNDERSKGLIRTVQRTSNLEAPIVSLAGAHSGEILSCRFDPTGQNIAACSTDRSISLWRTYHPNTNYALLSSHAKAPILDLQWSLTSPIIYSVSADHTLALTDVTTGQRTRKIRAHREIINSIDRTMGAGSGIELLATGSDDGTVKVWEGGDEMDKVPIATLEIGCPVTSVCWGQDANTIYVGAIDNEVHVYDVRKRAQVSSLVGHADTPTSLSLAPNGNYLLSPSLSSQTIVWDVRPFSPSPNRIHRVLQGAPAGFEHTLLKGAWSKDDGGKRAALGGADRMVCIWEADSAKILYKLPGHKGTVTSVDFHPKEPIILTGSKDGTMLLGEIEAGLNV</sequence>
<dbReference type="InterPro" id="IPR036322">
    <property type="entry name" value="WD40_repeat_dom_sf"/>
</dbReference>
<keyword evidence="1 3" id="KW-0853">WD repeat</keyword>
<dbReference type="OrthoDB" id="1068471at2759"/>
<dbReference type="Pfam" id="PF00400">
    <property type="entry name" value="WD40"/>
    <property type="match status" value="5"/>
</dbReference>
<feature type="region of interest" description="Disordered" evidence="4">
    <location>
        <begin position="1"/>
        <end position="39"/>
    </location>
</feature>
<evidence type="ECO:0000256" key="1">
    <source>
        <dbReference type="ARBA" id="ARBA00022574"/>
    </source>
</evidence>
<dbReference type="CDD" id="cd00200">
    <property type="entry name" value="WD40"/>
    <property type="match status" value="1"/>
</dbReference>
<dbReference type="GO" id="GO:0003723">
    <property type="term" value="F:RNA binding"/>
    <property type="evidence" value="ECO:0007669"/>
    <property type="project" value="TreeGrafter"/>
</dbReference>
<evidence type="ECO:0000256" key="2">
    <source>
        <dbReference type="ARBA" id="ARBA00022737"/>
    </source>
</evidence>
<organism evidence="5 6">
    <name type="scientific">Crepidotus variabilis</name>
    <dbReference type="NCBI Taxonomy" id="179855"/>
    <lineage>
        <taxon>Eukaryota</taxon>
        <taxon>Fungi</taxon>
        <taxon>Dikarya</taxon>
        <taxon>Basidiomycota</taxon>
        <taxon>Agaricomycotina</taxon>
        <taxon>Agaricomycetes</taxon>
        <taxon>Agaricomycetidae</taxon>
        <taxon>Agaricales</taxon>
        <taxon>Agaricineae</taxon>
        <taxon>Crepidotaceae</taxon>
        <taxon>Crepidotus</taxon>
    </lineage>
</organism>
<evidence type="ECO:0000256" key="4">
    <source>
        <dbReference type="SAM" id="MobiDB-lite"/>
    </source>
</evidence>
<dbReference type="PANTHER" id="PTHR44006:SF1">
    <property type="entry name" value="U5 SMALL NUCLEAR RIBONUCLEOPROTEIN 40 KDA PROTEIN"/>
    <property type="match status" value="1"/>
</dbReference>
<evidence type="ECO:0000313" key="5">
    <source>
        <dbReference type="EMBL" id="KAF9534665.1"/>
    </source>
</evidence>
<dbReference type="SUPFAM" id="SSF50978">
    <property type="entry name" value="WD40 repeat-like"/>
    <property type="match status" value="1"/>
</dbReference>
<dbReference type="InterPro" id="IPR015943">
    <property type="entry name" value="WD40/YVTN_repeat-like_dom_sf"/>
</dbReference>
<dbReference type="AlphaFoldDB" id="A0A9P6JWL3"/>
<dbReference type="PROSITE" id="PS50294">
    <property type="entry name" value="WD_REPEATS_REGION"/>
    <property type="match status" value="3"/>
</dbReference>
<dbReference type="EMBL" id="MU157825">
    <property type="protein sequence ID" value="KAF9534665.1"/>
    <property type="molecule type" value="Genomic_DNA"/>
</dbReference>
<evidence type="ECO:0000313" key="6">
    <source>
        <dbReference type="Proteomes" id="UP000807306"/>
    </source>
</evidence>
<dbReference type="Gene3D" id="2.130.10.10">
    <property type="entry name" value="YVTN repeat-like/Quinoprotein amine dehydrogenase"/>
    <property type="match status" value="1"/>
</dbReference>
<dbReference type="GO" id="GO:0071013">
    <property type="term" value="C:catalytic step 2 spliceosome"/>
    <property type="evidence" value="ECO:0007669"/>
    <property type="project" value="TreeGrafter"/>
</dbReference>
<dbReference type="PROSITE" id="PS50082">
    <property type="entry name" value="WD_REPEATS_2"/>
    <property type="match status" value="4"/>
</dbReference>
<evidence type="ECO:0000256" key="3">
    <source>
        <dbReference type="PROSITE-ProRule" id="PRU00221"/>
    </source>
</evidence>
<gene>
    <name evidence="5" type="ORF">CPB83DRAFT_842710</name>
</gene>
<dbReference type="Proteomes" id="UP000807306">
    <property type="component" value="Unassembled WGS sequence"/>
</dbReference>
<feature type="repeat" description="WD" evidence="3">
    <location>
        <begin position="235"/>
        <end position="269"/>
    </location>
</feature>
<reference evidence="5" key="1">
    <citation type="submission" date="2020-11" db="EMBL/GenBank/DDBJ databases">
        <authorList>
            <consortium name="DOE Joint Genome Institute"/>
            <person name="Ahrendt S."/>
            <person name="Riley R."/>
            <person name="Andreopoulos W."/>
            <person name="Labutti K."/>
            <person name="Pangilinan J."/>
            <person name="Ruiz-Duenas F.J."/>
            <person name="Barrasa J.M."/>
            <person name="Sanchez-Garcia M."/>
            <person name="Camarero S."/>
            <person name="Miyauchi S."/>
            <person name="Serrano A."/>
            <person name="Linde D."/>
            <person name="Babiker R."/>
            <person name="Drula E."/>
            <person name="Ayuso-Fernandez I."/>
            <person name="Pacheco R."/>
            <person name="Padilla G."/>
            <person name="Ferreira P."/>
            <person name="Barriuso J."/>
            <person name="Kellner H."/>
            <person name="Castanera R."/>
            <person name="Alfaro M."/>
            <person name="Ramirez L."/>
            <person name="Pisabarro A.G."/>
            <person name="Kuo A."/>
            <person name="Tritt A."/>
            <person name="Lipzen A."/>
            <person name="He G."/>
            <person name="Yan M."/>
            <person name="Ng V."/>
            <person name="Cullen D."/>
            <person name="Martin F."/>
            <person name="Rosso M.-N."/>
            <person name="Henrissat B."/>
            <person name="Hibbett D."/>
            <person name="Martinez A.T."/>
            <person name="Grigoriev I.V."/>
        </authorList>
    </citation>
    <scope>NUCLEOTIDE SEQUENCE</scope>
    <source>
        <strain evidence="5">CBS 506.95</strain>
    </source>
</reference>
<accession>A0A9P6JWL3</accession>
<dbReference type="PANTHER" id="PTHR44006">
    <property type="entry name" value="U5 SMALL NUCLEAR RIBONUCLEOPROTEIN 40 KDA PROTEIN"/>
    <property type="match status" value="1"/>
</dbReference>
<proteinExistence type="predicted"/>
<keyword evidence="2" id="KW-0677">Repeat</keyword>